<name>A0A9P0JDB3_APHGO</name>
<sequence length="169" mass="20307">MDPLNVRNEYEYYLKRIDIDKGKEYKDRLKNLRDIYNKIEIEDNAFAQAIKKTYEASETAYIRVHDNFENNVNEKELENTKNVAIKDYIRNQMSISTLRSTIPVKYEEIDFFYVINNYELYIDPTEEILYRKNVIKEEIAALEVAIKSIIDNKCRSLSLLEFYEVTFRK</sequence>
<evidence type="ECO:0000313" key="1">
    <source>
        <dbReference type="EMBL" id="CAH1737052.1"/>
    </source>
</evidence>
<evidence type="ECO:0000313" key="2">
    <source>
        <dbReference type="Proteomes" id="UP001154329"/>
    </source>
</evidence>
<protein>
    <submittedName>
        <fullName evidence="1">Uncharacterized protein</fullName>
    </submittedName>
</protein>
<organism evidence="1 2">
    <name type="scientific">Aphis gossypii</name>
    <name type="common">Cotton aphid</name>
    <dbReference type="NCBI Taxonomy" id="80765"/>
    <lineage>
        <taxon>Eukaryota</taxon>
        <taxon>Metazoa</taxon>
        <taxon>Ecdysozoa</taxon>
        <taxon>Arthropoda</taxon>
        <taxon>Hexapoda</taxon>
        <taxon>Insecta</taxon>
        <taxon>Pterygota</taxon>
        <taxon>Neoptera</taxon>
        <taxon>Paraneoptera</taxon>
        <taxon>Hemiptera</taxon>
        <taxon>Sternorrhyncha</taxon>
        <taxon>Aphidomorpha</taxon>
        <taxon>Aphidoidea</taxon>
        <taxon>Aphididae</taxon>
        <taxon>Aphidini</taxon>
        <taxon>Aphis</taxon>
        <taxon>Aphis</taxon>
    </lineage>
</organism>
<reference evidence="1" key="1">
    <citation type="submission" date="2022-02" db="EMBL/GenBank/DDBJ databases">
        <authorList>
            <person name="King R."/>
        </authorList>
    </citation>
    <scope>NUCLEOTIDE SEQUENCE</scope>
</reference>
<reference evidence="1" key="2">
    <citation type="submission" date="2022-10" db="EMBL/GenBank/DDBJ databases">
        <authorList>
            <consortium name="ENA_rothamsted_submissions"/>
            <consortium name="culmorum"/>
            <person name="King R."/>
        </authorList>
    </citation>
    <scope>NUCLEOTIDE SEQUENCE</scope>
</reference>
<gene>
    <name evidence="1" type="ORF">APHIGO_LOCUS10660</name>
</gene>
<dbReference type="EMBL" id="OU899037">
    <property type="protein sequence ID" value="CAH1737052.1"/>
    <property type="molecule type" value="Genomic_DNA"/>
</dbReference>
<proteinExistence type="predicted"/>
<keyword evidence="2" id="KW-1185">Reference proteome</keyword>
<dbReference type="Proteomes" id="UP001154329">
    <property type="component" value="Chromosome 4"/>
</dbReference>
<accession>A0A9P0JDB3</accession>
<dbReference type="AlphaFoldDB" id="A0A9P0JDB3"/>